<accession>A0AAD9XTD2</accession>
<organism evidence="2 3">
    <name type="scientific">Dipteronia dyeriana</name>
    <dbReference type="NCBI Taxonomy" id="168575"/>
    <lineage>
        <taxon>Eukaryota</taxon>
        <taxon>Viridiplantae</taxon>
        <taxon>Streptophyta</taxon>
        <taxon>Embryophyta</taxon>
        <taxon>Tracheophyta</taxon>
        <taxon>Spermatophyta</taxon>
        <taxon>Magnoliopsida</taxon>
        <taxon>eudicotyledons</taxon>
        <taxon>Gunneridae</taxon>
        <taxon>Pentapetalae</taxon>
        <taxon>rosids</taxon>
        <taxon>malvids</taxon>
        <taxon>Sapindales</taxon>
        <taxon>Sapindaceae</taxon>
        <taxon>Hippocastanoideae</taxon>
        <taxon>Acereae</taxon>
        <taxon>Dipteronia</taxon>
    </lineage>
</organism>
<dbReference type="PANTHER" id="PTHR48449">
    <property type="entry name" value="DUF1985 DOMAIN-CONTAINING PROTEIN"/>
    <property type="match status" value="1"/>
</dbReference>
<dbReference type="PANTHER" id="PTHR48449:SF1">
    <property type="entry name" value="DUF1985 DOMAIN-CONTAINING PROTEIN"/>
    <property type="match status" value="1"/>
</dbReference>
<name>A0AAD9XTD2_9ROSI</name>
<sequence>MASCLRHLWLVKFSGGIIHQLLLRGVHHNGPSDEIRFMIGTHEVRFSKVEFGLITGLHFGVLSDTSRYVSVENGLHHRYFGGKDEISSLELRDVLRRGAFQQAYDSVKLCFIYMLNWILMGLDERVKILVW</sequence>
<evidence type="ECO:0000313" key="3">
    <source>
        <dbReference type="Proteomes" id="UP001280121"/>
    </source>
</evidence>
<dbReference type="InterPro" id="IPR015410">
    <property type="entry name" value="DUF1985"/>
</dbReference>
<dbReference type="Pfam" id="PF09331">
    <property type="entry name" value="DUF1985"/>
    <property type="match status" value="1"/>
</dbReference>
<dbReference type="Proteomes" id="UP001280121">
    <property type="component" value="Unassembled WGS sequence"/>
</dbReference>
<dbReference type="AlphaFoldDB" id="A0AAD9XTD2"/>
<reference evidence="2" key="1">
    <citation type="journal article" date="2023" name="Plant J.">
        <title>Genome sequences and population genomics provide insights into the demographic history, inbreeding, and mutation load of two 'living fossil' tree species of Dipteronia.</title>
        <authorList>
            <person name="Feng Y."/>
            <person name="Comes H.P."/>
            <person name="Chen J."/>
            <person name="Zhu S."/>
            <person name="Lu R."/>
            <person name="Zhang X."/>
            <person name="Li P."/>
            <person name="Qiu J."/>
            <person name="Olsen K.M."/>
            <person name="Qiu Y."/>
        </authorList>
    </citation>
    <scope>NUCLEOTIDE SEQUENCE</scope>
    <source>
        <strain evidence="2">KIB01</strain>
    </source>
</reference>
<proteinExistence type="predicted"/>
<keyword evidence="3" id="KW-1185">Reference proteome</keyword>
<evidence type="ECO:0000313" key="2">
    <source>
        <dbReference type="EMBL" id="KAK2665030.1"/>
    </source>
</evidence>
<protein>
    <recommendedName>
        <fullName evidence="1">DUF1985 domain-containing protein</fullName>
    </recommendedName>
</protein>
<gene>
    <name evidence="2" type="ORF">Ddye_003604</name>
</gene>
<dbReference type="EMBL" id="JANJYI010000001">
    <property type="protein sequence ID" value="KAK2665030.1"/>
    <property type="molecule type" value="Genomic_DNA"/>
</dbReference>
<comment type="caution">
    <text evidence="2">The sequence shown here is derived from an EMBL/GenBank/DDBJ whole genome shotgun (WGS) entry which is preliminary data.</text>
</comment>
<evidence type="ECO:0000259" key="1">
    <source>
        <dbReference type="Pfam" id="PF09331"/>
    </source>
</evidence>
<feature type="domain" description="DUF1985" evidence="1">
    <location>
        <begin position="32"/>
        <end position="127"/>
    </location>
</feature>